<dbReference type="EMBL" id="AP006496">
    <property type="protein sequence ID" value="BAM81168.1"/>
    <property type="molecule type" value="Genomic_DNA"/>
</dbReference>
<dbReference type="CDD" id="cd17934">
    <property type="entry name" value="DEXXQc_Upf1-like"/>
    <property type="match status" value="1"/>
</dbReference>
<dbReference type="CDD" id="cd18808">
    <property type="entry name" value="SF1_C_Upf1"/>
    <property type="match status" value="1"/>
</dbReference>
<evidence type="ECO:0000313" key="8">
    <source>
        <dbReference type="EMBL" id="BAM81168.1"/>
    </source>
</evidence>
<dbReference type="InterPro" id="IPR041679">
    <property type="entry name" value="DNA2/NAM7-like_C"/>
</dbReference>
<reference evidence="8 9" key="1">
    <citation type="journal article" date="2004" name="Nature">
        <title>Genome sequence of the ultrasmall unicellular red alga Cyanidioschyzon merolae 10D.</title>
        <authorList>
            <person name="Matsuzaki M."/>
            <person name="Misumi O."/>
            <person name="Shin-i T."/>
            <person name="Maruyama S."/>
            <person name="Takahara M."/>
            <person name="Miyagishima S."/>
            <person name="Mori T."/>
            <person name="Nishida K."/>
            <person name="Yagisawa F."/>
            <person name="Nishida K."/>
            <person name="Yoshida Y."/>
            <person name="Nishimura Y."/>
            <person name="Nakao S."/>
            <person name="Kobayashi T."/>
            <person name="Momoyama Y."/>
            <person name="Higashiyama T."/>
            <person name="Minoda A."/>
            <person name="Sano M."/>
            <person name="Nomoto H."/>
            <person name="Oishi K."/>
            <person name="Hayashi H."/>
            <person name="Ohta F."/>
            <person name="Nishizaka S."/>
            <person name="Haga S."/>
            <person name="Miura S."/>
            <person name="Morishita T."/>
            <person name="Kabeya Y."/>
            <person name="Terasawa K."/>
            <person name="Suzuki Y."/>
            <person name="Ishii Y."/>
            <person name="Asakawa S."/>
            <person name="Takano H."/>
            <person name="Ohta N."/>
            <person name="Kuroiwa H."/>
            <person name="Tanaka K."/>
            <person name="Shimizu N."/>
            <person name="Sugano S."/>
            <person name="Sato N."/>
            <person name="Nozaki H."/>
            <person name="Ogasawara N."/>
            <person name="Kohara Y."/>
            <person name="Kuroiwa T."/>
        </authorList>
    </citation>
    <scope>NUCLEOTIDE SEQUENCE [LARGE SCALE GENOMIC DNA]</scope>
    <source>
        <strain evidence="8 9">10D</strain>
    </source>
</reference>
<dbReference type="Proteomes" id="UP000007014">
    <property type="component" value="Chromosome 14"/>
</dbReference>
<dbReference type="SUPFAM" id="SSF52540">
    <property type="entry name" value="P-loop containing nucleoside triphosphate hydrolases"/>
    <property type="match status" value="1"/>
</dbReference>
<dbReference type="GO" id="GO:0005524">
    <property type="term" value="F:ATP binding"/>
    <property type="evidence" value="ECO:0007669"/>
    <property type="project" value="UniProtKB-KW"/>
</dbReference>
<gene>
    <name evidence="8" type="ORF">CYME_CMN024C</name>
</gene>
<feature type="region of interest" description="Disordered" evidence="6">
    <location>
        <begin position="809"/>
        <end position="832"/>
    </location>
</feature>
<dbReference type="eggNOG" id="KOG1803">
    <property type="taxonomic scope" value="Eukaryota"/>
</dbReference>
<protein>
    <recommendedName>
        <fullName evidence="7">AAA+ ATPase domain-containing protein</fullName>
    </recommendedName>
</protein>
<dbReference type="OrthoDB" id="6513042at2759"/>
<dbReference type="Gramene" id="CMN024CT">
    <property type="protein sequence ID" value="CMN024CT"/>
    <property type="gene ID" value="CMN024C"/>
</dbReference>
<evidence type="ECO:0000256" key="2">
    <source>
        <dbReference type="ARBA" id="ARBA00022741"/>
    </source>
</evidence>
<sequence length="1769" mass="193935">MATSSLHSSLIESFGGKDDGWIPLLAVAPVRGSGAPPRSSSASRQSGFIFCTLGTSDSSGRCHATLCRRRRNDSVLLLWRQCLDRAPEKSSLSLVRSVRRKGAATGSCIRLVASLEASAPEEPLPAAEAPPDVPGAPAIQRDESTDVWQQLLPLPPTMLARFTESSFEFHMMLVDRVMNFRFGYKRRHARRLVLQEPNAHPSDIAWDRAIRLSAYLQSRLQRGTPSDSTQQASVPCLSSLRPRAPILKGLIAGGREFEQTLLEALRQHGHEVVCCHSVAETLRAMEAGVAIIAQAPLEHGTLHGRSDLLVREWVQLGDQRGICPADSPWNPWEEASLPSTALPPEARWIASVPAAQWDRYRLYRYTVAECKLARKAQPQFTMQAMAYLWIVRALERRQEQTLGYWPRFYLCLDSESDAVVAQVQCWRTADCSFYFEAKLEELLSVVRREGARLLKTNLAELSLRIAESASSLDMLIAMRECRRRLTQNAYAACALERYHQSPLLVTEMRLHDMRQLWERGFRNLEQLASLPAAEQLQLADIPPWRLSEYMLQARLLLQRYRHGDASRLPYEPRPHANAEPARLLPPASPYDMYIAYMTSYDGSYFLLGIWCPGQYARPTSFWAYTPEEATSILRRFLVHVRAALFEDPQLHVYHFGELDRHALMEVALATHDAGVQATVDQLPLVDLRQVVRASFLIGDHDPYNLRSLNSLIRGSAIACSTIVMAPQAEATELYERYRIASRYNNAERARIVRNRLLALSGSICRSLHALAGWLRTHDHVYSAACAGMRAPVLLSSSAASASASAAAAASQDSNDTLSNESVQTGSDVELADHREWRAAAGSSESGARRCVNVNSSDAGAGAAAAAATAGGNGGDSDADDEDNDEDASGSARFRHAVAPSTPYATMIEMLRTERAAGIPERDAMLLSLHVRQRLPVDDPMRDLVDYILRESKIELQHLAWRQRPQVALDRDLYDHPDVIVDAIVVDWDAASPETSLSASDASAGDRRRRTSSQKTSIVSGRDVDAAERLASTTRSQTAPSAALTPPARLEQPMGVAGGDSVDSIAGMHHDDNGSAGSGVHVQGSSISTMQASSDLSGSPGAAPRVQYADQGPDLPTHSSASKATRPQRKKLQASSMNGPPAETPARPDRVNLRVCFPAEQRIYSDSGEWQACLLIGERYLMVPLARLRFTGPDSASIQVDRATAERFLPAGTRLPRIVRRPPFFRRLSSILGLCAAAMHSRQTPLVARYLRRECPFPSLVASDEPFRTAEQVPQVVESLRQITDGRVLVIQGPPGCGKTHTIAECIAELVLGPQPTGRHRFCIGVCASSHAAIDQALGALVQRLRIRGCTHTAALIWRIGQHKQCSLPTGAVHVTTRVPRMAPTSSEADPPFSVLAGTAFALSHEHLRERLDYLFVDEAGQMARAYFVAMLPNVRRAAVLVGDQMQLAAVSANNSLLPSGRPLVGGESSLTYLLGADTSVAGPAWGWFLPTTHRLCPELCRFIGTTFYQGRLRWHARTEQHQVWDHHLGRARSGLGFLAVDVSSSSSSSTATFPGSATVRSRWKREVATVLRLVAMLVQGTRFELRLGPQAATEQSAAPRHVSVDDILIVAPYNEQVNALKTAFTLWAASRTPQTGADAASSNIPRIGTVDKFQGQERPIVIMSLCAPEQDRTAASGGDAEMRTRASHEGIAFILDARRLNVALSRAQCLAVVVGERHLGLGTVDDVQAMKAMNLFLRLRAEAEPWMLEEDVADVQFSSASSTHGPSRL</sequence>
<proteinExistence type="inferred from homology"/>
<organism evidence="8 9">
    <name type="scientific">Cyanidioschyzon merolae (strain NIES-3377 / 10D)</name>
    <name type="common">Unicellular red alga</name>
    <dbReference type="NCBI Taxonomy" id="280699"/>
    <lineage>
        <taxon>Eukaryota</taxon>
        <taxon>Rhodophyta</taxon>
        <taxon>Bangiophyceae</taxon>
        <taxon>Cyanidiales</taxon>
        <taxon>Cyanidiaceae</taxon>
        <taxon>Cyanidioschyzon</taxon>
    </lineage>
</organism>
<dbReference type="GeneID" id="16995240"/>
<feature type="domain" description="AAA+ ATPase" evidence="7">
    <location>
        <begin position="1284"/>
        <end position="1477"/>
    </location>
</feature>
<dbReference type="GO" id="GO:0016787">
    <property type="term" value="F:hydrolase activity"/>
    <property type="evidence" value="ECO:0007669"/>
    <property type="project" value="UniProtKB-KW"/>
</dbReference>
<evidence type="ECO:0000256" key="4">
    <source>
        <dbReference type="ARBA" id="ARBA00022806"/>
    </source>
</evidence>
<keyword evidence="4" id="KW-0347">Helicase</keyword>
<dbReference type="Gene3D" id="3.40.50.300">
    <property type="entry name" value="P-loop containing nucleotide triphosphate hydrolases"/>
    <property type="match status" value="2"/>
</dbReference>
<feature type="compositionally biased region" description="Polar residues" evidence="6">
    <location>
        <begin position="1030"/>
        <end position="1039"/>
    </location>
</feature>
<dbReference type="InterPro" id="IPR003593">
    <property type="entry name" value="AAA+_ATPase"/>
</dbReference>
<dbReference type="InterPro" id="IPR047187">
    <property type="entry name" value="SF1_C_Upf1"/>
</dbReference>
<feature type="compositionally biased region" description="Acidic residues" evidence="6">
    <location>
        <begin position="876"/>
        <end position="887"/>
    </location>
</feature>
<dbReference type="KEGG" id="cme:CYME_CMN024C"/>
<keyword evidence="2" id="KW-0547">Nucleotide-binding</keyword>
<keyword evidence="3" id="KW-0378">Hydrolase</keyword>
<dbReference type="Pfam" id="PF13087">
    <property type="entry name" value="AAA_12"/>
    <property type="match status" value="1"/>
</dbReference>
<dbReference type="PANTHER" id="PTHR43788">
    <property type="entry name" value="DNA2/NAM7 HELICASE FAMILY MEMBER"/>
    <property type="match status" value="1"/>
</dbReference>
<dbReference type="STRING" id="280699.M1VIY3"/>
<dbReference type="SMART" id="SM00382">
    <property type="entry name" value="AAA"/>
    <property type="match status" value="1"/>
</dbReference>
<dbReference type="GO" id="GO:0043139">
    <property type="term" value="F:5'-3' DNA helicase activity"/>
    <property type="evidence" value="ECO:0007669"/>
    <property type="project" value="TreeGrafter"/>
</dbReference>
<dbReference type="Pfam" id="PF13086">
    <property type="entry name" value="AAA_11"/>
    <property type="match status" value="1"/>
</dbReference>
<dbReference type="InterPro" id="IPR050534">
    <property type="entry name" value="Coronavir_polyprotein_1ab"/>
</dbReference>
<feature type="compositionally biased region" description="Polar residues" evidence="6">
    <location>
        <begin position="1082"/>
        <end position="1096"/>
    </location>
</feature>
<reference evidence="8 9" key="2">
    <citation type="journal article" date="2007" name="BMC Biol.">
        <title>A 100%-complete sequence reveals unusually simple genomic features in the hot-spring red alga Cyanidioschyzon merolae.</title>
        <authorList>
            <person name="Nozaki H."/>
            <person name="Takano H."/>
            <person name="Misumi O."/>
            <person name="Terasawa K."/>
            <person name="Matsuzaki M."/>
            <person name="Maruyama S."/>
            <person name="Nishida K."/>
            <person name="Yagisawa F."/>
            <person name="Yoshida Y."/>
            <person name="Fujiwara T."/>
            <person name="Takio S."/>
            <person name="Tamura K."/>
            <person name="Chung S.J."/>
            <person name="Nakamura S."/>
            <person name="Kuroiwa H."/>
            <person name="Tanaka K."/>
            <person name="Sato N."/>
            <person name="Kuroiwa T."/>
        </authorList>
    </citation>
    <scope>NUCLEOTIDE SEQUENCE [LARGE SCALE GENOMIC DNA]</scope>
    <source>
        <strain evidence="8 9">10D</strain>
    </source>
</reference>
<accession>M1VIY3</accession>
<dbReference type="HOGENOM" id="CLU_238881_0_0_1"/>
<keyword evidence="5" id="KW-0067">ATP-binding</keyword>
<evidence type="ECO:0000256" key="5">
    <source>
        <dbReference type="ARBA" id="ARBA00022840"/>
    </source>
</evidence>
<evidence type="ECO:0000256" key="6">
    <source>
        <dbReference type="SAM" id="MobiDB-lite"/>
    </source>
</evidence>
<evidence type="ECO:0000256" key="3">
    <source>
        <dbReference type="ARBA" id="ARBA00022801"/>
    </source>
</evidence>
<dbReference type="InterPro" id="IPR041677">
    <property type="entry name" value="DNA2/NAM7_AAA_11"/>
</dbReference>
<feature type="region of interest" description="Disordered" evidence="6">
    <location>
        <begin position="994"/>
        <end position="1147"/>
    </location>
</feature>
<evidence type="ECO:0000259" key="7">
    <source>
        <dbReference type="SMART" id="SM00382"/>
    </source>
</evidence>
<feature type="compositionally biased region" description="Polar residues" evidence="6">
    <location>
        <begin position="811"/>
        <end position="826"/>
    </location>
</feature>
<keyword evidence="9" id="KW-1185">Reference proteome</keyword>
<evidence type="ECO:0000313" key="9">
    <source>
        <dbReference type="Proteomes" id="UP000007014"/>
    </source>
</evidence>
<dbReference type="InterPro" id="IPR027417">
    <property type="entry name" value="P-loop_NTPase"/>
</dbReference>
<dbReference type="RefSeq" id="XP_005537204.1">
    <property type="nucleotide sequence ID" value="XM_005537147.1"/>
</dbReference>
<comment type="similarity">
    <text evidence="1">Belongs to the DNA2/NAM7 helicase family.</text>
</comment>
<evidence type="ECO:0000256" key="1">
    <source>
        <dbReference type="ARBA" id="ARBA00007913"/>
    </source>
</evidence>
<feature type="region of interest" description="Disordered" evidence="6">
    <location>
        <begin position="866"/>
        <end position="892"/>
    </location>
</feature>
<name>M1VIY3_CYAM1</name>
<dbReference type="PANTHER" id="PTHR43788:SF8">
    <property type="entry name" value="DNA-BINDING PROTEIN SMUBP-2"/>
    <property type="match status" value="1"/>
</dbReference>